<dbReference type="GO" id="GO:0003700">
    <property type="term" value="F:DNA-binding transcription factor activity"/>
    <property type="evidence" value="ECO:0007669"/>
    <property type="project" value="TreeGrafter"/>
</dbReference>
<dbReference type="InterPro" id="IPR001647">
    <property type="entry name" value="HTH_TetR"/>
</dbReference>
<feature type="region of interest" description="Disordered" evidence="5">
    <location>
        <begin position="1"/>
        <end position="35"/>
    </location>
</feature>
<comment type="caution">
    <text evidence="7">The sequence shown here is derived from an EMBL/GenBank/DDBJ whole genome shotgun (WGS) entry which is preliminary data.</text>
</comment>
<sequence>MSTADDLMPQHLSIHRENAVTAPSSGRPPRHKRDREATRAALLAAARVHFGREGYAGANVRGIAQDVGVDASLVFRYFGSKRKLFEEASAEDAQEAGAVLAGPPGQLPYRLLEMILREERPESVGDHPFIAMLRSAGDETIRGQLHDQVCDTYIAGLRALVEGPDADLRAELFSAWLLGISVVRTVVRSDVLAAATLPEVAPYFDQVAAALLGGGGSADDRRGGPDR</sequence>
<keyword evidence="2 4" id="KW-0238">DNA-binding</keyword>
<feature type="DNA-binding region" description="H-T-H motif" evidence="4">
    <location>
        <begin position="59"/>
        <end position="78"/>
    </location>
</feature>
<dbReference type="Proteomes" id="UP000263377">
    <property type="component" value="Unassembled WGS sequence"/>
</dbReference>
<dbReference type="InterPro" id="IPR036271">
    <property type="entry name" value="Tet_transcr_reg_TetR-rel_C_sf"/>
</dbReference>
<protein>
    <submittedName>
        <fullName evidence="7">TetR/AcrR family transcriptional regulator</fullName>
    </submittedName>
</protein>
<evidence type="ECO:0000256" key="3">
    <source>
        <dbReference type="ARBA" id="ARBA00023163"/>
    </source>
</evidence>
<dbReference type="PROSITE" id="PS50977">
    <property type="entry name" value="HTH_TETR_2"/>
    <property type="match status" value="1"/>
</dbReference>
<organism evidence="7 8">
    <name type="scientific">Kitasatospora xanthocidica</name>
    <dbReference type="NCBI Taxonomy" id="83382"/>
    <lineage>
        <taxon>Bacteria</taxon>
        <taxon>Bacillati</taxon>
        <taxon>Actinomycetota</taxon>
        <taxon>Actinomycetes</taxon>
        <taxon>Kitasatosporales</taxon>
        <taxon>Streptomycetaceae</taxon>
        <taxon>Kitasatospora</taxon>
    </lineage>
</organism>
<evidence type="ECO:0000313" key="7">
    <source>
        <dbReference type="EMBL" id="RGD55945.1"/>
    </source>
</evidence>
<dbReference type="PANTHER" id="PTHR30055">
    <property type="entry name" value="HTH-TYPE TRANSCRIPTIONAL REGULATOR RUTR"/>
    <property type="match status" value="1"/>
</dbReference>
<dbReference type="GO" id="GO:0000976">
    <property type="term" value="F:transcription cis-regulatory region binding"/>
    <property type="evidence" value="ECO:0007669"/>
    <property type="project" value="TreeGrafter"/>
</dbReference>
<dbReference type="InterPro" id="IPR009057">
    <property type="entry name" value="Homeodomain-like_sf"/>
</dbReference>
<dbReference type="AlphaFoldDB" id="A0A372ZL37"/>
<evidence type="ECO:0000256" key="4">
    <source>
        <dbReference type="PROSITE-ProRule" id="PRU00335"/>
    </source>
</evidence>
<dbReference type="SUPFAM" id="SSF48498">
    <property type="entry name" value="Tetracyclin repressor-like, C-terminal domain"/>
    <property type="match status" value="1"/>
</dbReference>
<evidence type="ECO:0000313" key="8">
    <source>
        <dbReference type="Proteomes" id="UP000263377"/>
    </source>
</evidence>
<reference evidence="7 8" key="1">
    <citation type="submission" date="2018-08" db="EMBL/GenBank/DDBJ databases">
        <title>Diversity &amp; Physiological Properties of Lignin-Decomposing Actinobacteria from Soil.</title>
        <authorList>
            <person name="Roh S.G."/>
            <person name="Kim S.B."/>
        </authorList>
    </citation>
    <scope>NUCLEOTIDE SEQUENCE [LARGE SCALE GENOMIC DNA]</scope>
    <source>
        <strain evidence="7 8">MMS17-GH009</strain>
    </source>
</reference>
<proteinExistence type="predicted"/>
<dbReference type="InterPro" id="IPR041678">
    <property type="entry name" value="TetR_C_16"/>
</dbReference>
<dbReference type="PANTHER" id="PTHR30055:SF234">
    <property type="entry name" value="HTH-TYPE TRANSCRIPTIONAL REGULATOR BETI"/>
    <property type="match status" value="1"/>
</dbReference>
<keyword evidence="8" id="KW-1185">Reference proteome</keyword>
<keyword evidence="1" id="KW-0805">Transcription regulation</keyword>
<dbReference type="SUPFAM" id="SSF46689">
    <property type="entry name" value="Homeodomain-like"/>
    <property type="match status" value="1"/>
</dbReference>
<evidence type="ECO:0000259" key="6">
    <source>
        <dbReference type="PROSITE" id="PS50977"/>
    </source>
</evidence>
<evidence type="ECO:0000256" key="1">
    <source>
        <dbReference type="ARBA" id="ARBA00023015"/>
    </source>
</evidence>
<gene>
    <name evidence="7" type="ORF">DR950_37065</name>
</gene>
<feature type="domain" description="HTH tetR-type" evidence="6">
    <location>
        <begin position="36"/>
        <end position="96"/>
    </location>
</feature>
<dbReference type="Gene3D" id="1.10.357.10">
    <property type="entry name" value="Tetracycline Repressor, domain 2"/>
    <property type="match status" value="1"/>
</dbReference>
<keyword evidence="3" id="KW-0804">Transcription</keyword>
<dbReference type="PRINTS" id="PR00455">
    <property type="entry name" value="HTHTETR"/>
</dbReference>
<evidence type="ECO:0000256" key="2">
    <source>
        <dbReference type="ARBA" id="ARBA00023125"/>
    </source>
</evidence>
<accession>A0A372ZL37</accession>
<dbReference type="Pfam" id="PF00440">
    <property type="entry name" value="TetR_N"/>
    <property type="match status" value="1"/>
</dbReference>
<name>A0A372ZL37_9ACTN</name>
<dbReference type="EMBL" id="QVIG01000002">
    <property type="protein sequence ID" value="RGD55945.1"/>
    <property type="molecule type" value="Genomic_DNA"/>
</dbReference>
<dbReference type="InterPro" id="IPR050109">
    <property type="entry name" value="HTH-type_TetR-like_transc_reg"/>
</dbReference>
<evidence type="ECO:0000256" key="5">
    <source>
        <dbReference type="SAM" id="MobiDB-lite"/>
    </source>
</evidence>
<dbReference type="Pfam" id="PF17920">
    <property type="entry name" value="TetR_C_16"/>
    <property type="match status" value="1"/>
</dbReference>